<dbReference type="GO" id="GO:0030115">
    <property type="term" value="C:S-layer"/>
    <property type="evidence" value="ECO:0007669"/>
    <property type="project" value="UniProtKB-SubCell"/>
</dbReference>
<dbReference type="AlphaFoldDB" id="A0ABD5NPX5"/>
<name>A0ABD5NPX5_9EURY</name>
<dbReference type="GeneID" id="73902610"/>
<accession>A0ABD5NPX5</accession>
<evidence type="ECO:0000259" key="2">
    <source>
        <dbReference type="Pfam" id="PF07705"/>
    </source>
</evidence>
<dbReference type="NCBIfam" id="TIGR04126">
    <property type="entry name" value="PGF_CTERM"/>
    <property type="match status" value="1"/>
</dbReference>
<protein>
    <submittedName>
        <fullName evidence="3">CARDB domain-containing protein</fullName>
    </submittedName>
</protein>
<dbReference type="InterPro" id="IPR013783">
    <property type="entry name" value="Ig-like_fold"/>
</dbReference>
<dbReference type="GO" id="GO:0005886">
    <property type="term" value="C:plasma membrane"/>
    <property type="evidence" value="ECO:0007669"/>
    <property type="project" value="UniProtKB-SubCell"/>
</dbReference>
<dbReference type="EMBL" id="JBHSAQ010000010">
    <property type="protein sequence ID" value="MFC3959122.1"/>
    <property type="molecule type" value="Genomic_DNA"/>
</dbReference>
<evidence type="ECO:0000256" key="1">
    <source>
        <dbReference type="ARBA" id="ARBA00022729"/>
    </source>
</evidence>
<sequence>MVRIVLAIAALLVMAPIAGVAGAVTAPAAAGDVGPQGAQSSDIIDTPTENISVWEHTPFTLRADAEAGATTVDNQQLRVQPHGSEQGTQLDYPKLAVYDNESAIPIAFNGSSTHDISQFENKNATVVFGKFTGDSDTNTSALPSTMSAFETFLSSNGIDELNGNVTFAEGGSPTITDTGFSGEFTPAEDGPFGDGVGQYVVFAAVNETSDTAPEMVTDENLTPSGDTVIVGAEALTVQDTNSETTHVDGSEPGDDVTFDADAMVGADGSVHHTIALYHEETFAQSGTLINLTAPLDADFSTDDVSVEPELSGVNGNVTLQNVDWLEGASASTTGSSTDVVSYLGAQSDAAATEEGTLLDGAAVTKVAGNVSEELTVETRGNWTEGDYRWIHVAGTDGGELATDTGTVTIEESGGGGGIPPAPPGGGGDADISLTDTGVSTTSADLGESYEITATYENTGDASGSHVAELTRDGSTVETKVVSLDAGETTTVTFSDSRDSAGTYDYAVDGTSAGSVVVGGEASFAVSDAAVSDTDVDVGDTVTVTATVENTGATDGTYTAELRVDGSVEDTTEITLGAGESGTVTFEYAFADTGTYDVSVGDASAGTVEVSEAGGDGIPGFGPLAALVAMAATLAVARRRAN</sequence>
<reference evidence="3 4" key="1">
    <citation type="journal article" date="2019" name="Int. J. Syst. Evol. Microbiol.">
        <title>The Global Catalogue of Microorganisms (GCM) 10K type strain sequencing project: providing services to taxonomists for standard genome sequencing and annotation.</title>
        <authorList>
            <consortium name="The Broad Institute Genomics Platform"/>
            <consortium name="The Broad Institute Genome Sequencing Center for Infectious Disease"/>
            <person name="Wu L."/>
            <person name="Ma J."/>
        </authorList>
    </citation>
    <scope>NUCLEOTIDE SEQUENCE [LARGE SCALE GENOMIC DNA]</scope>
    <source>
        <strain evidence="3 4">IBRC-M 10256</strain>
    </source>
</reference>
<evidence type="ECO:0000313" key="3">
    <source>
        <dbReference type="EMBL" id="MFC3959122.1"/>
    </source>
</evidence>
<dbReference type="Gene3D" id="2.60.40.10">
    <property type="entry name" value="Immunoglobulins"/>
    <property type="match status" value="2"/>
</dbReference>
<keyword evidence="1" id="KW-0732">Signal</keyword>
<dbReference type="RefSeq" id="WP_256533480.1">
    <property type="nucleotide sequence ID" value="NZ_CP101824.1"/>
</dbReference>
<keyword evidence="4" id="KW-1185">Reference proteome</keyword>
<organism evidence="3 4">
    <name type="scientific">Halovivax cerinus</name>
    <dbReference type="NCBI Taxonomy" id="1487865"/>
    <lineage>
        <taxon>Archaea</taxon>
        <taxon>Methanobacteriati</taxon>
        <taxon>Methanobacteriota</taxon>
        <taxon>Stenosarchaea group</taxon>
        <taxon>Halobacteria</taxon>
        <taxon>Halobacteriales</taxon>
        <taxon>Natrialbaceae</taxon>
        <taxon>Halovivax</taxon>
    </lineage>
</organism>
<feature type="domain" description="CARDB" evidence="2">
    <location>
        <begin position="529"/>
        <end position="600"/>
    </location>
</feature>
<proteinExistence type="predicted"/>
<feature type="domain" description="CARDB" evidence="2">
    <location>
        <begin position="437"/>
        <end position="507"/>
    </location>
</feature>
<dbReference type="Pfam" id="PF07705">
    <property type="entry name" value="CARDB"/>
    <property type="match status" value="2"/>
</dbReference>
<evidence type="ECO:0000313" key="4">
    <source>
        <dbReference type="Proteomes" id="UP001595846"/>
    </source>
</evidence>
<dbReference type="InterPro" id="IPR011635">
    <property type="entry name" value="CARDB"/>
</dbReference>
<dbReference type="Proteomes" id="UP001595846">
    <property type="component" value="Unassembled WGS sequence"/>
</dbReference>
<dbReference type="InterPro" id="IPR026371">
    <property type="entry name" value="PGF_CTERM"/>
</dbReference>
<comment type="caution">
    <text evidence="3">The sequence shown here is derived from an EMBL/GenBank/DDBJ whole genome shotgun (WGS) entry which is preliminary data.</text>
</comment>
<gene>
    <name evidence="3" type="ORF">ACFOUR_12180</name>
</gene>